<keyword evidence="7" id="KW-1185">Reference proteome</keyword>
<dbReference type="Gene3D" id="1.10.10.10">
    <property type="entry name" value="Winged helix-like DNA-binding domain superfamily/Winged helix DNA-binding domain"/>
    <property type="match status" value="1"/>
</dbReference>
<proteinExistence type="inferred from homology"/>
<dbReference type="Proteomes" id="UP000182858">
    <property type="component" value="Chromosome I"/>
</dbReference>
<protein>
    <submittedName>
        <fullName evidence="6">Transcriptional regulator, LysR family</fullName>
    </submittedName>
</protein>
<gene>
    <name evidence="6" type="ORF">SAMN05216591_5370</name>
</gene>
<dbReference type="Pfam" id="PF00126">
    <property type="entry name" value="HTH_1"/>
    <property type="match status" value="1"/>
</dbReference>
<dbReference type="Pfam" id="PF03466">
    <property type="entry name" value="LysR_substrate"/>
    <property type="match status" value="1"/>
</dbReference>
<evidence type="ECO:0000256" key="4">
    <source>
        <dbReference type="ARBA" id="ARBA00023163"/>
    </source>
</evidence>
<keyword evidence="2" id="KW-0805">Transcription regulation</keyword>
<evidence type="ECO:0000259" key="5">
    <source>
        <dbReference type="PROSITE" id="PS50931"/>
    </source>
</evidence>
<dbReference type="PRINTS" id="PR00039">
    <property type="entry name" value="HTHLYSR"/>
</dbReference>
<dbReference type="PROSITE" id="PS50931">
    <property type="entry name" value="HTH_LYSR"/>
    <property type="match status" value="1"/>
</dbReference>
<dbReference type="EMBL" id="LT629689">
    <property type="protein sequence ID" value="SDG23894.1"/>
    <property type="molecule type" value="Genomic_DNA"/>
</dbReference>
<dbReference type="SUPFAM" id="SSF46785">
    <property type="entry name" value="Winged helix' DNA-binding domain"/>
    <property type="match status" value="1"/>
</dbReference>
<keyword evidence="4" id="KW-0804">Transcription</keyword>
<dbReference type="PANTHER" id="PTHR30346">
    <property type="entry name" value="TRANSCRIPTIONAL DUAL REGULATOR HCAR-RELATED"/>
    <property type="match status" value="1"/>
</dbReference>
<evidence type="ECO:0000256" key="2">
    <source>
        <dbReference type="ARBA" id="ARBA00023015"/>
    </source>
</evidence>
<dbReference type="CDD" id="cd08414">
    <property type="entry name" value="PBP2_LTTR_aromatics_like"/>
    <property type="match status" value="1"/>
</dbReference>
<evidence type="ECO:0000313" key="7">
    <source>
        <dbReference type="Proteomes" id="UP000182858"/>
    </source>
</evidence>
<evidence type="ECO:0000256" key="3">
    <source>
        <dbReference type="ARBA" id="ARBA00023125"/>
    </source>
</evidence>
<organism evidence="6 7">
    <name type="scientific">Pseudomonas extremaustralis</name>
    <dbReference type="NCBI Taxonomy" id="359110"/>
    <lineage>
        <taxon>Bacteria</taxon>
        <taxon>Pseudomonadati</taxon>
        <taxon>Pseudomonadota</taxon>
        <taxon>Gammaproteobacteria</taxon>
        <taxon>Pseudomonadales</taxon>
        <taxon>Pseudomonadaceae</taxon>
        <taxon>Pseudomonas</taxon>
    </lineage>
</organism>
<accession>A0ABY0NWI8</accession>
<dbReference type="InterPro" id="IPR000847">
    <property type="entry name" value="LysR_HTH_N"/>
</dbReference>
<dbReference type="PANTHER" id="PTHR30346:SF30">
    <property type="entry name" value="SMALL NEUTRAL PROTEASE REGULATORY PROTEIN"/>
    <property type="match status" value="1"/>
</dbReference>
<comment type="similarity">
    <text evidence="1">Belongs to the LysR transcriptional regulatory family.</text>
</comment>
<evidence type="ECO:0000313" key="6">
    <source>
        <dbReference type="EMBL" id="SDG23894.1"/>
    </source>
</evidence>
<dbReference type="InterPro" id="IPR036388">
    <property type="entry name" value="WH-like_DNA-bd_sf"/>
</dbReference>
<dbReference type="SUPFAM" id="SSF53850">
    <property type="entry name" value="Periplasmic binding protein-like II"/>
    <property type="match status" value="1"/>
</dbReference>
<reference evidence="6 7" key="1">
    <citation type="submission" date="2016-10" db="EMBL/GenBank/DDBJ databases">
        <authorList>
            <person name="Varghese N."/>
            <person name="Submissions S."/>
        </authorList>
    </citation>
    <scope>NUCLEOTIDE SEQUENCE [LARGE SCALE GENOMIC DNA]</scope>
    <source>
        <strain evidence="6 7">DSM 17835</strain>
    </source>
</reference>
<evidence type="ECO:0000256" key="1">
    <source>
        <dbReference type="ARBA" id="ARBA00009437"/>
    </source>
</evidence>
<dbReference type="InterPro" id="IPR005119">
    <property type="entry name" value="LysR_subst-bd"/>
</dbReference>
<dbReference type="Gene3D" id="3.40.190.10">
    <property type="entry name" value="Periplasmic binding protein-like II"/>
    <property type="match status" value="2"/>
</dbReference>
<sequence>MEWLSIEPLINGLFVMEIELRHYRYFLALAEELHYAKAAERCGISQPALSQQVRALEERVGASLLSRSRRHLELTEVGKVFYAQAVAMLRQADAANSAIVEVAQGRSGRVVIAYLASAALSGALPGIVYLYRQQRPHVELVLHQMDMEEQIDAVTKGLCDVGFIRPPIALPEGVALFDVLREPLMVALRSNHRCAAMARVRLEDLQDDTLISVHRKEGIGFYDTTMKACAAAGFVPRVEVISSQMSIVISMVAAGFGVAIVPASTRTFMPPDVVFRCIEGCDVTTALSMIHARNNQSPAVQLFTKMARDWARSTSIASVSISR</sequence>
<dbReference type="InterPro" id="IPR036390">
    <property type="entry name" value="WH_DNA-bd_sf"/>
</dbReference>
<name>A0ABY0NWI8_9PSED</name>
<dbReference type="RefSeq" id="WP_207304127.1">
    <property type="nucleotide sequence ID" value="NZ_UYXU01000001.1"/>
</dbReference>
<feature type="domain" description="HTH lysR-type" evidence="5">
    <location>
        <begin position="18"/>
        <end position="75"/>
    </location>
</feature>
<keyword evidence="3" id="KW-0238">DNA-binding</keyword>